<keyword evidence="1 8" id="KW-0963">Cytoplasm</keyword>
<evidence type="ECO:0000313" key="11">
    <source>
        <dbReference type="Proteomes" id="UP000230595"/>
    </source>
</evidence>
<dbReference type="PIRSF" id="PIRSF000729">
    <property type="entry name" value="GK"/>
    <property type="match status" value="1"/>
</dbReference>
<dbReference type="Gene3D" id="3.40.1160.10">
    <property type="entry name" value="Acetylglutamate kinase-like"/>
    <property type="match status" value="1"/>
</dbReference>
<organism evidence="10 11">
    <name type="scientific">Candidatus Wolfebacteria bacterium CG02_land_8_20_14_3_00_37_12</name>
    <dbReference type="NCBI Taxonomy" id="1975066"/>
    <lineage>
        <taxon>Bacteria</taxon>
        <taxon>Candidatus Wolfeibacteriota</taxon>
    </lineage>
</organism>
<comment type="similarity">
    <text evidence="8">Belongs to the glutamate 5-kinase family.</text>
</comment>
<dbReference type="NCBIfam" id="TIGR01027">
    <property type="entry name" value="proB"/>
    <property type="match status" value="1"/>
</dbReference>
<dbReference type="InterPro" id="IPR036393">
    <property type="entry name" value="AceGlu_kinase-like_sf"/>
</dbReference>
<evidence type="ECO:0000256" key="4">
    <source>
        <dbReference type="ARBA" id="ARBA00022679"/>
    </source>
</evidence>
<feature type="domain" description="PUA" evidence="9">
    <location>
        <begin position="274"/>
        <end position="347"/>
    </location>
</feature>
<gene>
    <name evidence="8 10" type="primary">proB</name>
    <name evidence="10" type="ORF">COS33_00825</name>
</gene>
<comment type="catalytic activity">
    <reaction evidence="8">
        <text>L-glutamate + ATP = L-glutamyl 5-phosphate + ADP</text>
        <dbReference type="Rhea" id="RHEA:14877"/>
        <dbReference type="ChEBI" id="CHEBI:29985"/>
        <dbReference type="ChEBI" id="CHEBI:30616"/>
        <dbReference type="ChEBI" id="CHEBI:58274"/>
        <dbReference type="ChEBI" id="CHEBI:456216"/>
        <dbReference type="EC" id="2.7.2.11"/>
    </reaction>
</comment>
<dbReference type="PROSITE" id="PS50890">
    <property type="entry name" value="PUA"/>
    <property type="match status" value="1"/>
</dbReference>
<keyword evidence="7 8" id="KW-0067">ATP-binding</keyword>
<dbReference type="GO" id="GO:0005524">
    <property type="term" value="F:ATP binding"/>
    <property type="evidence" value="ECO:0007669"/>
    <property type="project" value="UniProtKB-KW"/>
</dbReference>
<comment type="function">
    <text evidence="8">Catalyzes the transfer of a phosphate group to glutamate to form L-glutamate 5-phosphate.</text>
</comment>
<dbReference type="InterPro" id="IPR036974">
    <property type="entry name" value="PUA_sf"/>
</dbReference>
<dbReference type="PANTHER" id="PTHR43654">
    <property type="entry name" value="GLUTAMATE 5-KINASE"/>
    <property type="match status" value="1"/>
</dbReference>
<sequence>MYKRVIVKIGSGVISKEGRFDAQVVEHIVEQIVSLNKIGVEIVLITSGAVATGRGILKLNDKVDSIVQKQVFASVGQVKLMSFYADIFGKYGYTCAQVLVTKEDFRDRRHYLNMKNCFENLLQDNVIPVVNENDVIAITELIFTDNDELAGLIASQLNADAVIILTSVDGVFDGNPNNPKSQVISEIDFAKYSLFEKYITADKSAFGRGGMYTKFGIAKKLATQGVATHIVNGKKQNVIVDVIRGKFVGTKFISNRKLSAIKRRLAYSESFSKGVVYVNKCAEDILLSKKVASLLPVGVMMVKGEFEKGDVIEIRNEEKKKLGFGITQYDSKKATDSIGKKRVRALIHYDYMFLE</sequence>
<dbReference type="Pfam" id="PF01472">
    <property type="entry name" value="PUA"/>
    <property type="match status" value="1"/>
</dbReference>
<comment type="caution">
    <text evidence="10">The sequence shown here is derived from an EMBL/GenBank/DDBJ whole genome shotgun (WGS) entry which is preliminary data.</text>
</comment>
<dbReference type="CDD" id="cd21157">
    <property type="entry name" value="PUA_G5K"/>
    <property type="match status" value="1"/>
</dbReference>
<dbReference type="InterPro" id="IPR015947">
    <property type="entry name" value="PUA-like_sf"/>
</dbReference>
<dbReference type="GO" id="GO:0003723">
    <property type="term" value="F:RNA binding"/>
    <property type="evidence" value="ECO:0007669"/>
    <property type="project" value="InterPro"/>
</dbReference>
<evidence type="ECO:0000256" key="1">
    <source>
        <dbReference type="ARBA" id="ARBA00022490"/>
    </source>
</evidence>
<name>A0A2M7CQC1_9BACT</name>
<feature type="binding site" evidence="8">
    <location>
        <position position="47"/>
    </location>
    <ligand>
        <name>substrate</name>
    </ligand>
</feature>
<dbReference type="InterPro" id="IPR011529">
    <property type="entry name" value="Glu_5kinase"/>
</dbReference>
<accession>A0A2M7CQC1</accession>
<dbReference type="SUPFAM" id="SSF53633">
    <property type="entry name" value="Carbamate kinase-like"/>
    <property type="match status" value="1"/>
</dbReference>
<evidence type="ECO:0000256" key="2">
    <source>
        <dbReference type="ARBA" id="ARBA00022605"/>
    </source>
</evidence>
<dbReference type="Pfam" id="PF00696">
    <property type="entry name" value="AA_kinase"/>
    <property type="match status" value="1"/>
</dbReference>
<proteinExistence type="inferred from homology"/>
<evidence type="ECO:0000259" key="9">
    <source>
        <dbReference type="SMART" id="SM00359"/>
    </source>
</evidence>
<feature type="binding site" evidence="8">
    <location>
        <position position="146"/>
    </location>
    <ligand>
        <name>substrate</name>
    </ligand>
</feature>
<dbReference type="SMART" id="SM00359">
    <property type="entry name" value="PUA"/>
    <property type="match status" value="1"/>
</dbReference>
<dbReference type="InterPro" id="IPR041739">
    <property type="entry name" value="G5K_ProB"/>
</dbReference>
<keyword evidence="3 8" id="KW-0641">Proline biosynthesis</keyword>
<dbReference type="GO" id="GO:0005829">
    <property type="term" value="C:cytosol"/>
    <property type="evidence" value="ECO:0007669"/>
    <property type="project" value="TreeGrafter"/>
</dbReference>
<dbReference type="Gene3D" id="2.30.130.10">
    <property type="entry name" value="PUA domain"/>
    <property type="match status" value="1"/>
</dbReference>
<dbReference type="PRINTS" id="PR00474">
    <property type="entry name" value="GLU5KINASE"/>
</dbReference>
<dbReference type="EMBL" id="PEUH01000015">
    <property type="protein sequence ID" value="PIV31880.1"/>
    <property type="molecule type" value="Genomic_DNA"/>
</dbReference>
<dbReference type="HAMAP" id="MF_00456">
    <property type="entry name" value="ProB"/>
    <property type="match status" value="1"/>
</dbReference>
<dbReference type="AlphaFoldDB" id="A0A2M7CQC1"/>
<dbReference type="InterPro" id="IPR005715">
    <property type="entry name" value="Glu_5kinase/COase_Synthase"/>
</dbReference>
<keyword evidence="4 8" id="KW-0808">Transferase</keyword>
<feature type="binding site" evidence="8">
    <location>
        <position position="8"/>
    </location>
    <ligand>
        <name>ATP</name>
        <dbReference type="ChEBI" id="CHEBI:30616"/>
    </ligand>
</feature>
<keyword evidence="5 8" id="KW-0547">Nucleotide-binding</keyword>
<evidence type="ECO:0000256" key="3">
    <source>
        <dbReference type="ARBA" id="ARBA00022650"/>
    </source>
</evidence>
<protein>
    <recommendedName>
        <fullName evidence="8">Glutamate 5-kinase</fullName>
        <ecNumber evidence="8">2.7.2.11</ecNumber>
    </recommendedName>
    <alternativeName>
        <fullName evidence="8">Gamma-glutamyl kinase</fullName>
        <shortName evidence="8">GK</shortName>
    </alternativeName>
</protein>
<dbReference type="InterPro" id="IPR002478">
    <property type="entry name" value="PUA"/>
</dbReference>
<evidence type="ECO:0000256" key="7">
    <source>
        <dbReference type="ARBA" id="ARBA00022840"/>
    </source>
</evidence>
<evidence type="ECO:0000313" key="10">
    <source>
        <dbReference type="EMBL" id="PIV31880.1"/>
    </source>
</evidence>
<evidence type="ECO:0000256" key="8">
    <source>
        <dbReference type="HAMAP-Rule" id="MF_00456"/>
    </source>
</evidence>
<dbReference type="Proteomes" id="UP000230595">
    <property type="component" value="Unassembled WGS sequence"/>
</dbReference>
<keyword evidence="6 8" id="KW-0418">Kinase</keyword>
<dbReference type="InterPro" id="IPR001048">
    <property type="entry name" value="Asp/Glu/Uridylate_kinase"/>
</dbReference>
<dbReference type="SUPFAM" id="SSF88697">
    <property type="entry name" value="PUA domain-like"/>
    <property type="match status" value="1"/>
</dbReference>
<dbReference type="CDD" id="cd04242">
    <property type="entry name" value="AAK_G5K_ProB"/>
    <property type="match status" value="1"/>
</dbReference>
<evidence type="ECO:0000256" key="6">
    <source>
        <dbReference type="ARBA" id="ARBA00022777"/>
    </source>
</evidence>
<keyword evidence="2 8" id="KW-0028">Amino-acid biosynthesis</keyword>
<dbReference type="InterPro" id="IPR001057">
    <property type="entry name" value="Glu/AcGlu_kinase"/>
</dbReference>
<dbReference type="PANTHER" id="PTHR43654:SF1">
    <property type="entry name" value="ISOPENTENYL PHOSPHATE KINASE"/>
    <property type="match status" value="1"/>
</dbReference>
<reference evidence="11" key="1">
    <citation type="submission" date="2017-09" db="EMBL/GenBank/DDBJ databases">
        <title>Depth-based differentiation of microbial function through sediment-hosted aquifers and enrichment of novel symbionts in the deep terrestrial subsurface.</title>
        <authorList>
            <person name="Probst A.J."/>
            <person name="Ladd B."/>
            <person name="Jarett J.K."/>
            <person name="Geller-Mcgrath D.E."/>
            <person name="Sieber C.M.K."/>
            <person name="Emerson J.B."/>
            <person name="Anantharaman K."/>
            <person name="Thomas B.C."/>
            <person name="Malmstrom R."/>
            <person name="Stieglmeier M."/>
            <person name="Klingl A."/>
            <person name="Woyke T."/>
            <person name="Ryan C.M."/>
            <person name="Banfield J.F."/>
        </authorList>
    </citation>
    <scope>NUCLEOTIDE SEQUENCE [LARGE SCALE GENOMIC DNA]</scope>
</reference>
<dbReference type="GO" id="GO:0004349">
    <property type="term" value="F:glutamate 5-kinase activity"/>
    <property type="evidence" value="ECO:0007669"/>
    <property type="project" value="UniProtKB-UniRule"/>
</dbReference>
<feature type="binding site" evidence="8">
    <location>
        <position position="134"/>
    </location>
    <ligand>
        <name>substrate</name>
    </ligand>
</feature>
<comment type="subcellular location">
    <subcellularLocation>
        <location evidence="8">Cytoplasm</location>
    </subcellularLocation>
</comment>
<dbReference type="GO" id="GO:0055129">
    <property type="term" value="P:L-proline biosynthetic process"/>
    <property type="evidence" value="ECO:0007669"/>
    <property type="project" value="UniProtKB-UniRule"/>
</dbReference>
<dbReference type="UniPathway" id="UPA00098">
    <property type="reaction ID" value="UER00359"/>
</dbReference>
<dbReference type="EC" id="2.7.2.11" evidence="8"/>
<comment type="caution">
    <text evidence="8">Lacks conserved residue(s) required for the propagation of feature annotation.</text>
</comment>
<dbReference type="FunFam" id="3.40.1160.10:FF:000006">
    <property type="entry name" value="Glutamate 5-kinase"/>
    <property type="match status" value="1"/>
</dbReference>
<evidence type="ECO:0000256" key="5">
    <source>
        <dbReference type="ARBA" id="ARBA00022741"/>
    </source>
</evidence>
<comment type="pathway">
    <text evidence="8">Amino-acid biosynthesis; L-proline biosynthesis; L-glutamate 5-semialdehyde from L-glutamate: step 1/2.</text>
</comment>